<evidence type="ECO:0000256" key="4">
    <source>
        <dbReference type="SAM" id="Phobius"/>
    </source>
</evidence>
<dbReference type="PANTHER" id="PTHR43081:SF17">
    <property type="entry name" value="BLL5647 PROTEIN"/>
    <property type="match status" value="1"/>
</dbReference>
<feature type="transmembrane region" description="Helical" evidence="4">
    <location>
        <begin position="20"/>
        <end position="38"/>
    </location>
</feature>
<dbReference type="Pfam" id="PF00111">
    <property type="entry name" value="Fer2"/>
    <property type="match status" value="1"/>
</dbReference>
<dbReference type="PROSITE" id="PS50125">
    <property type="entry name" value="GUANYLATE_CYCLASE_2"/>
    <property type="match status" value="1"/>
</dbReference>
<feature type="domain" description="2Fe-2S ferredoxin-type" evidence="6">
    <location>
        <begin position="254"/>
        <end position="352"/>
    </location>
</feature>
<dbReference type="SUPFAM" id="SSF55073">
    <property type="entry name" value="Nucleotide cyclase"/>
    <property type="match status" value="1"/>
</dbReference>
<name>A0A1G5PTI4_9RHOB</name>
<feature type="transmembrane region" description="Helical" evidence="4">
    <location>
        <begin position="228"/>
        <end position="246"/>
    </location>
</feature>
<evidence type="ECO:0000256" key="3">
    <source>
        <dbReference type="ARBA" id="ARBA00023136"/>
    </source>
</evidence>
<dbReference type="CDD" id="cd00207">
    <property type="entry name" value="fer2"/>
    <property type="match status" value="1"/>
</dbReference>
<dbReference type="STRING" id="1156985.SAMN04488118_10257"/>
<dbReference type="GO" id="GO:0051536">
    <property type="term" value="F:iron-sulfur cluster binding"/>
    <property type="evidence" value="ECO:0007669"/>
    <property type="project" value="InterPro"/>
</dbReference>
<dbReference type="SMART" id="SM00044">
    <property type="entry name" value="CYCc"/>
    <property type="match status" value="1"/>
</dbReference>
<dbReference type="GO" id="GO:0005886">
    <property type="term" value="C:plasma membrane"/>
    <property type="evidence" value="ECO:0007669"/>
    <property type="project" value="UniProtKB-SubCell"/>
</dbReference>
<dbReference type="Pfam" id="PF00211">
    <property type="entry name" value="Guanylate_cyc"/>
    <property type="match status" value="1"/>
</dbReference>
<dbReference type="Gene3D" id="3.30.70.1230">
    <property type="entry name" value="Nucleotide cyclase"/>
    <property type="match status" value="1"/>
</dbReference>
<dbReference type="EMBL" id="FMWG01000002">
    <property type="protein sequence ID" value="SCZ52884.1"/>
    <property type="molecule type" value="Genomic_DNA"/>
</dbReference>
<keyword evidence="4" id="KW-0812">Transmembrane</keyword>
<keyword evidence="3 4" id="KW-0472">Membrane</keyword>
<evidence type="ECO:0000259" key="5">
    <source>
        <dbReference type="PROSITE" id="PS50125"/>
    </source>
</evidence>
<dbReference type="PANTHER" id="PTHR43081">
    <property type="entry name" value="ADENYLATE CYCLASE, TERMINAL-DIFFERENTIATION SPECIFIC-RELATED"/>
    <property type="match status" value="1"/>
</dbReference>
<sequence>MAHPLWHGNWAERLRISSGLVLFTYALFHFLNLGIALLSPEWMNVFQHNLQTIVRSSLGSAILYGSLLIHAALAFQMIATRRNLRLPRITLFQIALGIFIPFQLAGHLIFTRYAHTFHGVQDEYGYFLLLIWGSSTIWWQSLLLLVVWVHGCIGLHFWLRLTETWQRLMPWLIGIAVFVPISALAGLLAEGRRMNELAYGDGYLREMQEDYNWPSPQTIQGLVEIYDYARFLIFMLLVLSLSYYGINKMLRSRRSVKITYADGPQVTAERGMTLLEISQANDVPHTALCGGKGRCTTCRVVLEQGASAVPPPSAAEARTLAAIKAPPNVRLACQVRPDTPLTAHRVFRPDRDKPRAHASQGEERQLAILFLDIRGFTKRSAGMLPYDVVFLLNRFFDAIVPEILAQGGTVDKYMGDGLLALFETRDAKSSASAALGAIQKISVALARFNTILQAEGEPPVKIGMGLHLGHVVLGEIGSAHKAPRTIIGDTVNIASRLEAKTKELDVEALISAEVFFAAGIAEISGELEQFRLRGVEAPVAALQLSLAADLRKHLLETSQI</sequence>
<feature type="transmembrane region" description="Helical" evidence="4">
    <location>
        <begin position="58"/>
        <end position="79"/>
    </location>
</feature>
<keyword evidence="4" id="KW-1133">Transmembrane helix</keyword>
<dbReference type="SUPFAM" id="SSF81343">
    <property type="entry name" value="Fumarate reductase respiratory complex transmembrane subunits"/>
    <property type="match status" value="1"/>
</dbReference>
<protein>
    <submittedName>
        <fullName evidence="7">Adenylate/guanylate cyclase</fullName>
    </submittedName>
</protein>
<gene>
    <name evidence="7" type="ORF">SAMN04488118_10257</name>
</gene>
<dbReference type="RefSeq" id="WP_090215890.1">
    <property type="nucleotide sequence ID" value="NZ_FMWG01000002.1"/>
</dbReference>
<keyword evidence="8" id="KW-1185">Reference proteome</keyword>
<feature type="domain" description="Guanylate cyclase" evidence="5">
    <location>
        <begin position="367"/>
        <end position="498"/>
    </location>
</feature>
<dbReference type="Proteomes" id="UP000198767">
    <property type="component" value="Unassembled WGS sequence"/>
</dbReference>
<dbReference type="InterPro" id="IPR029787">
    <property type="entry name" value="Nucleotide_cyclase"/>
</dbReference>
<dbReference type="GO" id="GO:0006171">
    <property type="term" value="P:cAMP biosynthetic process"/>
    <property type="evidence" value="ECO:0007669"/>
    <property type="project" value="TreeGrafter"/>
</dbReference>
<evidence type="ECO:0000256" key="1">
    <source>
        <dbReference type="ARBA" id="ARBA00004651"/>
    </source>
</evidence>
<dbReference type="CDD" id="cd07302">
    <property type="entry name" value="CHD"/>
    <property type="match status" value="1"/>
</dbReference>
<dbReference type="SUPFAM" id="SSF54292">
    <property type="entry name" value="2Fe-2S ferredoxin-like"/>
    <property type="match status" value="1"/>
</dbReference>
<reference evidence="7 8" key="1">
    <citation type="submission" date="2016-10" db="EMBL/GenBank/DDBJ databases">
        <authorList>
            <person name="de Groot N.N."/>
        </authorList>
    </citation>
    <scope>NUCLEOTIDE SEQUENCE [LARGE SCALE GENOMIC DNA]</scope>
    <source>
        <strain evidence="7 8">U95</strain>
    </source>
</reference>
<dbReference type="GO" id="GO:0035556">
    <property type="term" value="P:intracellular signal transduction"/>
    <property type="evidence" value="ECO:0007669"/>
    <property type="project" value="InterPro"/>
</dbReference>
<dbReference type="InterPro" id="IPR012675">
    <property type="entry name" value="Beta-grasp_dom_sf"/>
</dbReference>
<feature type="transmembrane region" description="Helical" evidence="4">
    <location>
        <begin position="137"/>
        <end position="159"/>
    </location>
</feature>
<evidence type="ECO:0000313" key="7">
    <source>
        <dbReference type="EMBL" id="SCZ52884.1"/>
    </source>
</evidence>
<evidence type="ECO:0000259" key="6">
    <source>
        <dbReference type="PROSITE" id="PS51085"/>
    </source>
</evidence>
<feature type="transmembrane region" description="Helical" evidence="4">
    <location>
        <begin position="91"/>
        <end position="110"/>
    </location>
</feature>
<dbReference type="InterPro" id="IPR001041">
    <property type="entry name" value="2Fe-2S_ferredoxin-type"/>
</dbReference>
<evidence type="ECO:0000313" key="8">
    <source>
        <dbReference type="Proteomes" id="UP000198767"/>
    </source>
</evidence>
<dbReference type="PROSITE" id="PS51085">
    <property type="entry name" value="2FE2S_FER_2"/>
    <property type="match status" value="1"/>
</dbReference>
<comment type="subcellular location">
    <subcellularLocation>
        <location evidence="1">Cell membrane</location>
        <topology evidence="1">Multi-pass membrane protein</topology>
    </subcellularLocation>
</comment>
<keyword evidence="2" id="KW-1003">Cell membrane</keyword>
<organism evidence="7 8">
    <name type="scientific">Epibacterium ulvae</name>
    <dbReference type="NCBI Taxonomy" id="1156985"/>
    <lineage>
        <taxon>Bacteria</taxon>
        <taxon>Pseudomonadati</taxon>
        <taxon>Pseudomonadota</taxon>
        <taxon>Alphaproteobacteria</taxon>
        <taxon>Rhodobacterales</taxon>
        <taxon>Roseobacteraceae</taxon>
        <taxon>Epibacterium</taxon>
    </lineage>
</organism>
<evidence type="ECO:0000256" key="2">
    <source>
        <dbReference type="ARBA" id="ARBA00022475"/>
    </source>
</evidence>
<dbReference type="InterPro" id="IPR001054">
    <property type="entry name" value="A/G_cyclase"/>
</dbReference>
<dbReference type="AlphaFoldDB" id="A0A1G5PTI4"/>
<feature type="transmembrane region" description="Helical" evidence="4">
    <location>
        <begin position="171"/>
        <end position="189"/>
    </location>
</feature>
<dbReference type="InterPro" id="IPR050697">
    <property type="entry name" value="Adenylyl/Guanylyl_Cyclase_3/4"/>
</dbReference>
<dbReference type="GO" id="GO:0004016">
    <property type="term" value="F:adenylate cyclase activity"/>
    <property type="evidence" value="ECO:0007669"/>
    <property type="project" value="UniProtKB-ARBA"/>
</dbReference>
<dbReference type="OrthoDB" id="341967at2"/>
<dbReference type="InterPro" id="IPR036010">
    <property type="entry name" value="2Fe-2S_ferredoxin-like_sf"/>
</dbReference>
<proteinExistence type="predicted"/>
<accession>A0A1G5PTI4</accession>
<dbReference type="InterPro" id="IPR034804">
    <property type="entry name" value="SQR/QFR_C/D"/>
</dbReference>
<dbReference type="Gene3D" id="3.10.20.30">
    <property type="match status" value="1"/>
</dbReference>